<sequence>MLFLGAGAAKDAKNKGDVSLPTGQELSDLLAKDCGLPKGYSLDSIAEHFIDKYSETKLINTLIVMEKL</sequence>
<evidence type="ECO:0000313" key="2">
    <source>
        <dbReference type="Proteomes" id="UP000249396"/>
    </source>
</evidence>
<comment type="caution">
    <text evidence="1">The sequence shown here is derived from an EMBL/GenBank/DDBJ whole genome shotgun (WGS) entry which is preliminary data.</text>
</comment>
<dbReference type="EMBL" id="QJPH01000232">
    <property type="protein sequence ID" value="PZN82146.1"/>
    <property type="molecule type" value="Genomic_DNA"/>
</dbReference>
<reference evidence="1 2" key="1">
    <citation type="journal article" date="2018" name="Aquat. Microb. Ecol.">
        <title>Gammaproteobacterial methanotrophs dominate.</title>
        <authorList>
            <person name="Rissanen A.J."/>
            <person name="Saarenheimo J."/>
            <person name="Tiirola M."/>
            <person name="Peura S."/>
            <person name="Aalto S.L."/>
            <person name="Karvinen A."/>
            <person name="Nykanen H."/>
        </authorList>
    </citation>
    <scope>NUCLEOTIDE SEQUENCE [LARGE SCALE GENOMIC DNA]</scope>
    <source>
        <strain evidence="1">AMbin10</strain>
    </source>
</reference>
<organism evidence="1 2">
    <name type="scientific">Candidatus Methylumidiphilus alinenensis</name>
    <dbReference type="NCBI Taxonomy" id="2202197"/>
    <lineage>
        <taxon>Bacteria</taxon>
        <taxon>Pseudomonadati</taxon>
        <taxon>Pseudomonadota</taxon>
        <taxon>Gammaproteobacteria</taxon>
        <taxon>Methylococcales</taxon>
        <taxon>Candidatus Methylumidiphilus</taxon>
    </lineage>
</organism>
<proteinExistence type="predicted"/>
<evidence type="ECO:0000313" key="1">
    <source>
        <dbReference type="EMBL" id="PZN82146.1"/>
    </source>
</evidence>
<protein>
    <submittedName>
        <fullName evidence="1">Uncharacterized protein</fullName>
    </submittedName>
</protein>
<name>A0A2W4RHF9_9GAMM</name>
<dbReference type="AlphaFoldDB" id="A0A2W4RHF9"/>
<accession>A0A2W4RHF9</accession>
<gene>
    <name evidence="1" type="ORF">DM484_06925</name>
</gene>
<dbReference type="Proteomes" id="UP000249396">
    <property type="component" value="Unassembled WGS sequence"/>
</dbReference>